<sequence length="740" mass="81663">MSYRLTEVAALPNSPNEWLFLVHPLTAVDIVSAVLNPYTTARYKIENLDPKQRRNEVLEQLASGELVLFDTSGASPGIFRHRRAEPETLVSNLPPQLTRALNDHWSGTAGVGISAPVQSDSLAPAIEPAYQPSPAPPRPKRDPGFRTLDLNYRWPDGTGVAEAPYVVEGLNTYKEGHLDSEGKARVTGLKDPVVNVRFGQPAPAGELNILRRQLQVQLDGILKRERDDAARRQASTDKLPLAHNVGIHIAHGFVGLWDSAVGLISNNLTLLNLTHVGYYNRALQSAWAATRDGSDQAWVDTFKQQFDEANKQALVEALGFDPDAITREQLVEAYEVASLISADPESRDMIGRFAVDFAQAQDSTEISYFAGGMVLELVLAILMGAAAGASAASAAPRYLRKLAPLATALRNLAARLKITYQTRYHYNVKTDTVCESTCRPRPDGVQVETRNFRSRRLNVTTFEGAKAALVAARHRLIARGGYTPKYTQEELLILAREGLDNDHFIVRLVEEQHLDGHRQPSGSMNGTLGRLDGQNGQVRFWSTTLDQIEASDTCPRLIAQQLGVEYNPKATYKLAIIDREKAAKVADAETIIPTFNNIKAHIRNNVDGYADKDELLDKVMTPEYQATYEKLVEGMGSAEWESVDRRNAYLVRQGLDAVQLRQFETRFNIQTNTGANQHFLGNGLTKHTELSQDGKVVHGAMETLTVEKNPQTFHAMTNGGQGGPEAYVELIDLTPIDFGD</sequence>
<keyword evidence="2" id="KW-1185">Reference proteome</keyword>
<organism evidence="1 2">
    <name type="scientific">Marinobacter excellens LAMA 842</name>
    <dbReference type="NCBI Taxonomy" id="1306954"/>
    <lineage>
        <taxon>Bacteria</taxon>
        <taxon>Pseudomonadati</taxon>
        <taxon>Pseudomonadota</taxon>
        <taxon>Gammaproteobacteria</taxon>
        <taxon>Pseudomonadales</taxon>
        <taxon>Marinobacteraceae</taxon>
        <taxon>Marinobacter</taxon>
    </lineage>
</organism>
<accession>A0A137SD22</accession>
<dbReference type="Proteomes" id="UP000070282">
    <property type="component" value="Unassembled WGS sequence"/>
</dbReference>
<gene>
    <name evidence="1" type="ORF">J122_1812</name>
</gene>
<evidence type="ECO:0000313" key="2">
    <source>
        <dbReference type="Proteomes" id="UP000070282"/>
    </source>
</evidence>
<proteinExistence type="predicted"/>
<evidence type="ECO:0000313" key="1">
    <source>
        <dbReference type="EMBL" id="KXO10302.1"/>
    </source>
</evidence>
<protein>
    <submittedName>
        <fullName evidence="1">Uncharacterized protein</fullName>
    </submittedName>
</protein>
<dbReference type="PATRIC" id="fig|1306954.6.peg.3789"/>
<dbReference type="RefSeq" id="WP_061331876.1">
    <property type="nucleotide sequence ID" value="NZ_LOCO01000007.1"/>
</dbReference>
<dbReference type="AlphaFoldDB" id="A0A137SD22"/>
<name>A0A137SD22_9GAMM</name>
<comment type="caution">
    <text evidence="1">The sequence shown here is derived from an EMBL/GenBank/DDBJ whole genome shotgun (WGS) entry which is preliminary data.</text>
</comment>
<reference evidence="2" key="1">
    <citation type="submission" date="2015-12" db="EMBL/GenBank/DDBJ databases">
        <authorList>
            <person name="Lima A."/>
            <person name="Farahani Zayas N."/>
            <person name="Castro Da Silva M.A."/>
            <person name="Cabral A."/>
            <person name="Pessatti M.L."/>
        </authorList>
    </citation>
    <scope>NUCLEOTIDE SEQUENCE [LARGE SCALE GENOMIC DNA]</scope>
    <source>
        <strain evidence="2">LAMA 842</strain>
    </source>
</reference>
<dbReference type="EMBL" id="LOCO01000007">
    <property type="protein sequence ID" value="KXO10302.1"/>
    <property type="molecule type" value="Genomic_DNA"/>
</dbReference>